<proteinExistence type="predicted"/>
<organism evidence="2 3">
    <name type="scientific">Candidatus Mcinerneyibacterium aminivorans</name>
    <dbReference type="NCBI Taxonomy" id="2703815"/>
    <lineage>
        <taxon>Bacteria</taxon>
        <taxon>Candidatus Macinerneyibacteriota</taxon>
        <taxon>Candidatus Mcinerneyibacteria</taxon>
        <taxon>Candidatus Mcinerneyibacteriales</taxon>
        <taxon>Candidatus Mcinerneyibacteriaceae</taxon>
        <taxon>Candidatus Mcinerneyibacterium</taxon>
    </lineage>
</organism>
<dbReference type="PANTHER" id="PTHR43155">
    <property type="entry name" value="CYCLIC DI-GMP PHOSPHODIESTERASE PA4108-RELATED"/>
    <property type="match status" value="1"/>
</dbReference>
<dbReference type="SMART" id="SM00471">
    <property type="entry name" value="HDc"/>
    <property type="match status" value="1"/>
</dbReference>
<dbReference type="PANTHER" id="PTHR43155:SF2">
    <property type="entry name" value="CYCLIC DI-GMP PHOSPHODIESTERASE PA4108"/>
    <property type="match status" value="1"/>
</dbReference>
<dbReference type="Pfam" id="PF13487">
    <property type="entry name" value="HD_5"/>
    <property type="match status" value="1"/>
</dbReference>
<dbReference type="InterPro" id="IPR003607">
    <property type="entry name" value="HD/PDEase_dom"/>
</dbReference>
<dbReference type="EMBL" id="VSIX01000086">
    <property type="protein sequence ID" value="TYB30740.1"/>
    <property type="molecule type" value="Genomic_DNA"/>
</dbReference>
<feature type="non-terminal residue" evidence="2">
    <location>
        <position position="1"/>
    </location>
</feature>
<name>A0A5D0MH34_9BACT</name>
<dbReference type="AlphaFoldDB" id="A0A5D0MH34"/>
<gene>
    <name evidence="2" type="ORF">FXF47_07665</name>
</gene>
<evidence type="ECO:0000313" key="3">
    <source>
        <dbReference type="Proteomes" id="UP000324143"/>
    </source>
</evidence>
<protein>
    <submittedName>
        <fullName evidence="2">HD-GYP domain-containing protein</fullName>
    </submittedName>
</protein>
<sequence length="170" mass="19286">YTRGHAERVTELSVKLAEEIGYEKEEIRTLKFGGILHDIGKIGVPAYILSKPSKLTDKEYDLMKRHPEIGATIVKDVEFLQPCLKIIRNHHERIDGNGYPDGIKGEQIPGLVKVLTIADAFDAMTTDRPYRKALSMEETKRRLLNNAGTQFDEKLVNIFIDKVIPELNNV</sequence>
<dbReference type="InterPro" id="IPR037522">
    <property type="entry name" value="HD_GYP_dom"/>
</dbReference>
<dbReference type="Gene3D" id="1.10.3210.10">
    <property type="entry name" value="Hypothetical protein af1432"/>
    <property type="match status" value="1"/>
</dbReference>
<dbReference type="InterPro" id="IPR006675">
    <property type="entry name" value="HDIG_dom"/>
</dbReference>
<dbReference type="NCBIfam" id="TIGR00277">
    <property type="entry name" value="HDIG"/>
    <property type="match status" value="1"/>
</dbReference>
<keyword evidence="3" id="KW-1185">Reference proteome</keyword>
<feature type="domain" description="HD-GYP" evidence="1">
    <location>
        <begin position="1"/>
        <end position="170"/>
    </location>
</feature>
<evidence type="ECO:0000313" key="2">
    <source>
        <dbReference type="EMBL" id="TYB30740.1"/>
    </source>
</evidence>
<dbReference type="SUPFAM" id="SSF109604">
    <property type="entry name" value="HD-domain/PDEase-like"/>
    <property type="match status" value="1"/>
</dbReference>
<evidence type="ECO:0000259" key="1">
    <source>
        <dbReference type="PROSITE" id="PS51832"/>
    </source>
</evidence>
<dbReference type="CDD" id="cd00077">
    <property type="entry name" value="HDc"/>
    <property type="match status" value="1"/>
</dbReference>
<dbReference type="PROSITE" id="PS51832">
    <property type="entry name" value="HD_GYP"/>
    <property type="match status" value="1"/>
</dbReference>
<dbReference type="Proteomes" id="UP000324143">
    <property type="component" value="Unassembled WGS sequence"/>
</dbReference>
<reference evidence="2" key="1">
    <citation type="submission" date="2019-08" db="EMBL/GenBank/DDBJ databases">
        <title>Genomic characterization of a novel candidate phylum (ARYD3) from a high temperature, high salinity tertiary oil reservoir in north central Oklahoma, USA.</title>
        <authorList>
            <person name="Youssef N.H."/>
            <person name="Yadav A."/>
            <person name="Elshahed M.S."/>
        </authorList>
    </citation>
    <scope>NUCLEOTIDE SEQUENCE [LARGE SCALE GENOMIC DNA]</scope>
    <source>
        <strain evidence="2">ARYD3</strain>
    </source>
</reference>
<comment type="caution">
    <text evidence="2">The sequence shown here is derived from an EMBL/GenBank/DDBJ whole genome shotgun (WGS) entry which is preliminary data.</text>
</comment>
<accession>A0A5D0MH34</accession>